<dbReference type="RefSeq" id="WP_025349205.1">
    <property type="nucleotide sequence ID" value="NZ_CP006850.1"/>
</dbReference>
<dbReference type="HOGENOM" id="CLU_026624_0_0_11"/>
<dbReference type="AlphaFoldDB" id="W5TEH5"/>
<name>W5TEH5_9NOCA</name>
<gene>
    <name evidence="2" type="ORF">NONO_c29560</name>
</gene>
<sequence>MTLPATGGGPARRRTGRGRHRKAPDSDPIANLTRAALGLAVAVSASAMTSAPVRAESAPTTQLVDPSVTRTELVRTETRGPGWERLYVASAAMRRVVPIDVLHGGGSEPRPTLYLLDGVEGATTSGWLTDGDAARFFAGKPVDVVLPGGGMGSMYTDWDHYDGNLGLNRWETFLVDELPPLVEAYLHSDGRRAIAGVSMGAQAAVMLAQRHNGFYRAVAGISGCYSTADEMGQALTRITVASRGGDPANLWGPPNSPEWAAHDSYLWADQLRGTSIYLSAASGLPSPPDLATILRAHDVAGALQTAGGGAALEAGARVCTERFAARLDQLGIPATVRYIPAGTHAWPDFTAALPPAWDALAAGLGISRTWGPGQR</sequence>
<dbReference type="InterPro" id="IPR050583">
    <property type="entry name" value="Mycobacterial_A85_antigen"/>
</dbReference>
<dbReference type="PANTHER" id="PTHR48098">
    <property type="entry name" value="ENTEROCHELIN ESTERASE-RELATED"/>
    <property type="match status" value="1"/>
</dbReference>
<dbReference type="Pfam" id="PF00756">
    <property type="entry name" value="Esterase"/>
    <property type="match status" value="1"/>
</dbReference>
<feature type="region of interest" description="Disordered" evidence="1">
    <location>
        <begin position="1"/>
        <end position="28"/>
    </location>
</feature>
<dbReference type="KEGG" id="nno:NONO_c29560"/>
<evidence type="ECO:0000313" key="2">
    <source>
        <dbReference type="EMBL" id="AHH17745.1"/>
    </source>
</evidence>
<proteinExistence type="predicted"/>
<feature type="compositionally biased region" description="Gly residues" evidence="1">
    <location>
        <begin position="1"/>
        <end position="10"/>
    </location>
</feature>
<accession>W5TEH5</accession>
<dbReference type="Gene3D" id="3.40.50.1820">
    <property type="entry name" value="alpha/beta hydrolase"/>
    <property type="match status" value="1"/>
</dbReference>
<protein>
    <submittedName>
        <fullName evidence="2">Putative esterase</fullName>
    </submittedName>
</protein>
<dbReference type="InterPro" id="IPR029058">
    <property type="entry name" value="AB_hydrolase_fold"/>
</dbReference>
<organism evidence="2 3">
    <name type="scientific">Nocardia nova SH22a</name>
    <dbReference type="NCBI Taxonomy" id="1415166"/>
    <lineage>
        <taxon>Bacteria</taxon>
        <taxon>Bacillati</taxon>
        <taxon>Actinomycetota</taxon>
        <taxon>Actinomycetes</taxon>
        <taxon>Mycobacteriales</taxon>
        <taxon>Nocardiaceae</taxon>
        <taxon>Nocardia</taxon>
    </lineage>
</organism>
<dbReference type="Proteomes" id="UP000019150">
    <property type="component" value="Chromosome"/>
</dbReference>
<feature type="compositionally biased region" description="Basic residues" evidence="1">
    <location>
        <begin position="11"/>
        <end position="22"/>
    </location>
</feature>
<dbReference type="eggNOG" id="COG0627">
    <property type="taxonomic scope" value="Bacteria"/>
</dbReference>
<keyword evidence="3" id="KW-1185">Reference proteome</keyword>
<reference evidence="2 3" key="1">
    <citation type="journal article" date="2014" name="Appl. Environ. Microbiol.">
        <title>Insights into the Microbial Degradation of Rubber and Gutta-Percha by Analysis of the Complete Genome of Nocardia nova SH22a.</title>
        <authorList>
            <person name="Luo Q."/>
            <person name="Hiessl S."/>
            <person name="Poehlein A."/>
            <person name="Daniel R."/>
            <person name="Steinbuchel A."/>
        </authorList>
    </citation>
    <scope>NUCLEOTIDE SEQUENCE [LARGE SCALE GENOMIC DNA]</scope>
    <source>
        <strain evidence="2">SH22a</strain>
    </source>
</reference>
<dbReference type="PANTHER" id="PTHR48098:SF1">
    <property type="entry name" value="DIACYLGLYCEROL ACYLTRANSFERASE_MYCOLYLTRANSFERASE AG85A"/>
    <property type="match status" value="1"/>
</dbReference>
<dbReference type="STRING" id="1415166.NONO_c29560"/>
<evidence type="ECO:0000313" key="3">
    <source>
        <dbReference type="Proteomes" id="UP000019150"/>
    </source>
</evidence>
<dbReference type="PATRIC" id="fig|1415166.3.peg.3029"/>
<dbReference type="GO" id="GO:0016747">
    <property type="term" value="F:acyltransferase activity, transferring groups other than amino-acyl groups"/>
    <property type="evidence" value="ECO:0007669"/>
    <property type="project" value="TreeGrafter"/>
</dbReference>
<evidence type="ECO:0000256" key="1">
    <source>
        <dbReference type="SAM" id="MobiDB-lite"/>
    </source>
</evidence>
<dbReference type="EMBL" id="CP006850">
    <property type="protein sequence ID" value="AHH17745.1"/>
    <property type="molecule type" value="Genomic_DNA"/>
</dbReference>
<dbReference type="InterPro" id="IPR000801">
    <property type="entry name" value="Esterase-like"/>
</dbReference>
<dbReference type="SUPFAM" id="SSF53474">
    <property type="entry name" value="alpha/beta-Hydrolases"/>
    <property type="match status" value="1"/>
</dbReference>